<evidence type="ECO:0000313" key="3">
    <source>
        <dbReference type="Proteomes" id="UP000041254"/>
    </source>
</evidence>
<accession>A0A0G4ES31</accession>
<reference evidence="2 3" key="1">
    <citation type="submission" date="2014-11" db="EMBL/GenBank/DDBJ databases">
        <authorList>
            <person name="Zhu J."/>
            <person name="Qi W."/>
            <person name="Song R."/>
        </authorList>
    </citation>
    <scope>NUCLEOTIDE SEQUENCE [LARGE SCALE GENOMIC DNA]</scope>
</reference>
<dbReference type="VEuPathDB" id="CryptoDB:Vbra_13050"/>
<organism evidence="2 3">
    <name type="scientific">Vitrella brassicaformis (strain CCMP3155)</name>
    <dbReference type="NCBI Taxonomy" id="1169540"/>
    <lineage>
        <taxon>Eukaryota</taxon>
        <taxon>Sar</taxon>
        <taxon>Alveolata</taxon>
        <taxon>Colpodellida</taxon>
        <taxon>Vitrellaceae</taxon>
        <taxon>Vitrella</taxon>
    </lineage>
</organism>
<dbReference type="EMBL" id="CDMY01000305">
    <property type="protein sequence ID" value="CEM01079.1"/>
    <property type="molecule type" value="Genomic_DNA"/>
</dbReference>
<feature type="compositionally biased region" description="Low complexity" evidence="1">
    <location>
        <begin position="139"/>
        <end position="149"/>
    </location>
</feature>
<keyword evidence="3" id="KW-1185">Reference proteome</keyword>
<name>A0A0G4ES31_VITBC</name>
<protein>
    <submittedName>
        <fullName evidence="2">Uncharacterized protein</fullName>
    </submittedName>
</protein>
<dbReference type="AlphaFoldDB" id="A0A0G4ES31"/>
<sequence length="170" mass="18694">MDGCRHELYAMIGECALAHGRTEEDAIKVYTTLSSQWLNTADALRQLTSDQWKQLGLPVGLINALKSKIGAADTQIASGGRGRGCGYRLGERGTVWGKPGVYGFCREWTDREIFDAWEADTQRTSINTYGSTLRAITDQQQQQEESGSQVADSSCLDDDSYSQLCFDGPP</sequence>
<dbReference type="InParanoid" id="A0A0G4ES31"/>
<gene>
    <name evidence="2" type="ORF">Vbra_13050</name>
</gene>
<feature type="region of interest" description="Disordered" evidence="1">
    <location>
        <begin position="138"/>
        <end position="170"/>
    </location>
</feature>
<evidence type="ECO:0000313" key="2">
    <source>
        <dbReference type="EMBL" id="CEM01079.1"/>
    </source>
</evidence>
<dbReference type="OrthoDB" id="440781at2759"/>
<evidence type="ECO:0000256" key="1">
    <source>
        <dbReference type="SAM" id="MobiDB-lite"/>
    </source>
</evidence>
<proteinExistence type="predicted"/>
<dbReference type="Proteomes" id="UP000041254">
    <property type="component" value="Unassembled WGS sequence"/>
</dbReference>